<dbReference type="SUPFAM" id="SSF51735">
    <property type="entry name" value="NAD(P)-binding Rossmann-fold domains"/>
    <property type="match status" value="1"/>
</dbReference>
<dbReference type="GO" id="GO:0051170">
    <property type="term" value="P:import into nucleus"/>
    <property type="evidence" value="ECO:0007669"/>
    <property type="project" value="TreeGrafter"/>
</dbReference>
<evidence type="ECO:0000313" key="3">
    <source>
        <dbReference type="Proteomes" id="UP000232323"/>
    </source>
</evidence>
<evidence type="ECO:0000313" key="2">
    <source>
        <dbReference type="EMBL" id="GAX79906.1"/>
    </source>
</evidence>
<dbReference type="OrthoDB" id="430436at2759"/>
<gene>
    <name evidence="2" type="ORF">CEUSTIGMA_g7346.t1</name>
</gene>
<protein>
    <recommendedName>
        <fullName evidence="1">NAD(P)-binding domain-containing protein</fullName>
    </recommendedName>
</protein>
<dbReference type="STRING" id="1157962.A0A250XA36"/>
<organism evidence="2 3">
    <name type="scientific">Chlamydomonas eustigma</name>
    <dbReference type="NCBI Taxonomy" id="1157962"/>
    <lineage>
        <taxon>Eukaryota</taxon>
        <taxon>Viridiplantae</taxon>
        <taxon>Chlorophyta</taxon>
        <taxon>core chlorophytes</taxon>
        <taxon>Chlorophyceae</taxon>
        <taxon>CS clade</taxon>
        <taxon>Chlamydomonadales</taxon>
        <taxon>Chlamydomonadaceae</taxon>
        <taxon>Chlamydomonas</taxon>
    </lineage>
</organism>
<proteinExistence type="predicted"/>
<comment type="caution">
    <text evidence="2">The sequence shown here is derived from an EMBL/GenBank/DDBJ whole genome shotgun (WGS) entry which is preliminary data.</text>
</comment>
<feature type="domain" description="NAD(P)-binding" evidence="1">
    <location>
        <begin position="7"/>
        <end position="189"/>
    </location>
</feature>
<dbReference type="Gene3D" id="3.40.50.720">
    <property type="entry name" value="NAD(P)-binding Rossmann-like Domain"/>
    <property type="match status" value="1"/>
</dbReference>
<sequence>MKAAVFGGTGAVGSELVLHLLKSEKWSTVITVGRRPLAAEVAAMGVDKIQHFKINMDNIAVEAEPALKGVDTVFWVLGTTRKDAGSAAQFIKVELEWLTDVAKVAKQNGCKHFSLLTSQGANAGFWSCGLLYPKTKGLAEEAVKAQLFARTSIFRPGLLDRGDKARAVEAALLNIVPTIKAVDVAKVMIWDAEAWNDHKGGTSVEVFSMGSMQKAAKLGSAPLP</sequence>
<dbReference type="EMBL" id="BEGY01000047">
    <property type="protein sequence ID" value="GAX79906.1"/>
    <property type="molecule type" value="Genomic_DNA"/>
</dbReference>
<accession>A0A250XA36</accession>
<dbReference type="AlphaFoldDB" id="A0A250XA36"/>
<dbReference type="InterPro" id="IPR036291">
    <property type="entry name" value="NAD(P)-bd_dom_sf"/>
</dbReference>
<dbReference type="PANTHER" id="PTHR14097">
    <property type="entry name" value="OXIDOREDUCTASE HTATIP2"/>
    <property type="match status" value="1"/>
</dbReference>
<dbReference type="InterPro" id="IPR016040">
    <property type="entry name" value="NAD(P)-bd_dom"/>
</dbReference>
<evidence type="ECO:0000259" key="1">
    <source>
        <dbReference type="Pfam" id="PF13460"/>
    </source>
</evidence>
<keyword evidence="3" id="KW-1185">Reference proteome</keyword>
<dbReference type="PANTHER" id="PTHR14097:SF7">
    <property type="entry name" value="OXIDOREDUCTASE HTATIP2"/>
    <property type="match status" value="1"/>
</dbReference>
<dbReference type="Proteomes" id="UP000232323">
    <property type="component" value="Unassembled WGS sequence"/>
</dbReference>
<dbReference type="Pfam" id="PF13460">
    <property type="entry name" value="NAD_binding_10"/>
    <property type="match status" value="1"/>
</dbReference>
<name>A0A250XA36_9CHLO</name>
<dbReference type="GO" id="GO:0005737">
    <property type="term" value="C:cytoplasm"/>
    <property type="evidence" value="ECO:0007669"/>
    <property type="project" value="TreeGrafter"/>
</dbReference>
<reference evidence="2 3" key="1">
    <citation type="submission" date="2017-08" db="EMBL/GenBank/DDBJ databases">
        <title>Acidophilic green algal genome provides insights into adaptation to an acidic environment.</title>
        <authorList>
            <person name="Hirooka S."/>
            <person name="Hirose Y."/>
            <person name="Kanesaki Y."/>
            <person name="Higuchi S."/>
            <person name="Fujiwara T."/>
            <person name="Onuma R."/>
            <person name="Era A."/>
            <person name="Ohbayashi R."/>
            <person name="Uzuka A."/>
            <person name="Nozaki H."/>
            <person name="Yoshikawa H."/>
            <person name="Miyagishima S.Y."/>
        </authorList>
    </citation>
    <scope>NUCLEOTIDE SEQUENCE [LARGE SCALE GENOMIC DNA]</scope>
    <source>
        <strain evidence="2 3">NIES-2499</strain>
    </source>
</reference>